<dbReference type="EMBL" id="CP024443">
    <property type="protein sequence ID" value="ATR78275.1"/>
    <property type="molecule type" value="Genomic_DNA"/>
</dbReference>
<dbReference type="AlphaFoldDB" id="A0A2D2LTC6"/>
<dbReference type="RefSeq" id="WP_100269605.1">
    <property type="nucleotide sequence ID" value="NZ_CP024443.1"/>
</dbReference>
<dbReference type="InterPro" id="IPR050696">
    <property type="entry name" value="FtsA/MreB"/>
</dbReference>
<dbReference type="InterPro" id="IPR043129">
    <property type="entry name" value="ATPase_NBD"/>
</dbReference>
<dbReference type="SUPFAM" id="SSF53067">
    <property type="entry name" value="Actin-like ATPase domain"/>
    <property type="match status" value="2"/>
</dbReference>
<reference evidence="2" key="1">
    <citation type="submission" date="2017-11" db="EMBL/GenBank/DDBJ databases">
        <title>Complete genome sequence of Moraxella osloensis NP7 isolated from human skin.</title>
        <authorList>
            <person name="Lee K."/>
            <person name="Lim J.Y."/>
            <person name="Hwang I."/>
        </authorList>
    </citation>
    <scope>NUCLEOTIDE SEQUENCE [LARGE SCALE GENOMIC DNA]</scope>
    <source>
        <strain evidence="2">NP7</strain>
    </source>
</reference>
<gene>
    <name evidence="1" type="ORF">NP7_02735</name>
</gene>
<dbReference type="Gene3D" id="3.30.1490.300">
    <property type="match status" value="1"/>
</dbReference>
<dbReference type="Proteomes" id="UP000229340">
    <property type="component" value="Chromosome"/>
</dbReference>
<dbReference type="Pfam" id="PF11104">
    <property type="entry name" value="PilM_2"/>
    <property type="match status" value="1"/>
</dbReference>
<dbReference type="CDD" id="cd24049">
    <property type="entry name" value="ASKHA_NBD_PilM"/>
    <property type="match status" value="1"/>
</dbReference>
<dbReference type="STRING" id="34062.AXE82_09600"/>
<dbReference type="NCBIfam" id="TIGR01175">
    <property type="entry name" value="pilM"/>
    <property type="match status" value="1"/>
</dbReference>
<dbReference type="PANTHER" id="PTHR32432">
    <property type="entry name" value="CELL DIVISION PROTEIN FTSA-RELATED"/>
    <property type="match status" value="1"/>
</dbReference>
<dbReference type="InterPro" id="IPR005883">
    <property type="entry name" value="PilM"/>
</dbReference>
<dbReference type="PIRSF" id="PIRSF019169">
    <property type="entry name" value="PilM"/>
    <property type="match status" value="1"/>
</dbReference>
<organism evidence="1 2">
    <name type="scientific">Faucicola osloensis</name>
    <name type="common">Moraxella osloensis</name>
    <dbReference type="NCBI Taxonomy" id="34062"/>
    <lineage>
        <taxon>Bacteria</taxon>
        <taxon>Pseudomonadati</taxon>
        <taxon>Pseudomonadota</taxon>
        <taxon>Gammaproteobacteria</taxon>
        <taxon>Moraxellales</taxon>
        <taxon>Moraxellaceae</taxon>
        <taxon>Faucicola</taxon>
    </lineage>
</organism>
<name>A0A2D2LTC6_FAUOS</name>
<evidence type="ECO:0000313" key="2">
    <source>
        <dbReference type="Proteomes" id="UP000229340"/>
    </source>
</evidence>
<evidence type="ECO:0000313" key="1">
    <source>
        <dbReference type="EMBL" id="ATR78275.1"/>
    </source>
</evidence>
<sequence>MRLFTKNNKLVVGVDITTTAIKMVEITRQQGLFHLRNYGIEPLPRGAVVDKNIVDIDAVSDALARLSRGSGFSSKHIATAVSGSSVISKIIEMEADLTELERESRIRLDADQYIPYPLSEVNLDFEVIGPSATPDMCKVLLVASRTENVDQRVDAGALAGLDTKIVDVEAYAVERAFQLMVDSLPGQPQHVALIDIGHSQTTLYIAKDGEFVYSREQLFGGAQLTESIQSRYGLTFEEAMINKRTLSLPDDYYTDVLMPFLDAIVQQITRSLQFYFSSSQNSQVDYILLGGGSASIAGLASMVEQKLGTRTGIANAFSNMTINNHINTELLIMDAPSLIAACGLALRSFD</sequence>
<accession>A0A2D2LTC6</accession>
<protein>
    <submittedName>
        <fullName evidence="1">Pilus assembly protein PilM</fullName>
    </submittedName>
</protein>
<proteinExistence type="predicted"/>
<dbReference type="Gene3D" id="3.30.420.40">
    <property type="match status" value="2"/>
</dbReference>
<dbReference type="PANTHER" id="PTHR32432:SF3">
    <property type="entry name" value="ETHANOLAMINE UTILIZATION PROTEIN EUTJ"/>
    <property type="match status" value="1"/>
</dbReference>